<evidence type="ECO:0000256" key="2">
    <source>
        <dbReference type="ARBA" id="ARBA00006048"/>
    </source>
</evidence>
<keyword evidence="4 6" id="KW-0012">Acyltransferase</keyword>
<dbReference type="Proteomes" id="UP000272942">
    <property type="component" value="Unassembled WGS sequence"/>
</dbReference>
<evidence type="ECO:0000256" key="5">
    <source>
        <dbReference type="ARBA" id="ARBA00048964"/>
    </source>
</evidence>
<comment type="catalytic activity">
    <reaction evidence="5 6">
        <text>D-glucosamine 6-phosphate + acetyl-CoA = N-acetyl-D-glucosamine 6-phosphate + CoA + H(+)</text>
        <dbReference type="Rhea" id="RHEA:10292"/>
        <dbReference type="ChEBI" id="CHEBI:15378"/>
        <dbReference type="ChEBI" id="CHEBI:57287"/>
        <dbReference type="ChEBI" id="CHEBI:57288"/>
        <dbReference type="ChEBI" id="CHEBI:57513"/>
        <dbReference type="ChEBI" id="CHEBI:58725"/>
        <dbReference type="EC" id="2.3.1.4"/>
    </reaction>
</comment>
<evidence type="ECO:0000259" key="7">
    <source>
        <dbReference type="PROSITE" id="PS51186"/>
    </source>
</evidence>
<dbReference type="InterPro" id="IPR000182">
    <property type="entry name" value="GNAT_dom"/>
</dbReference>
<feature type="domain" description="N-acetyltransferase" evidence="7">
    <location>
        <begin position="1"/>
        <end position="132"/>
    </location>
</feature>
<dbReference type="InterPro" id="IPR016181">
    <property type="entry name" value="Acyl_CoA_acyltransferase"/>
</dbReference>
<protein>
    <recommendedName>
        <fullName evidence="6">Glucosamine 6-phosphate N-acetyltransferase</fullName>
        <ecNumber evidence="6">2.3.1.4</ecNumber>
    </recommendedName>
</protein>
<sequence length="132" mass="14994">MDLLAQLTQVGTVSQCDFQKKFARMMACPETYFILVIEDVATKSIVASATLLVEQKFIHECSKRGHIEDVIVDSAYRGRGLGKCLIEALVRMGKHLGCYKITLDCRDDKVGFYQKIGFNVQNNMMYVRFDGR</sequence>
<proteinExistence type="inferred from homology"/>
<comment type="similarity">
    <text evidence="2 6">Belongs to the acetyltransferase family. GNA1 subfamily.</text>
</comment>
<comment type="pathway">
    <text evidence="1 6">Nucleotide-sugar biosynthesis; UDP-N-acetyl-alpha-D-glucosamine biosynthesis; N-acetyl-alpha-D-glucosamine 1-phosphate from alpha-D-glucosamine 6-phosphate (route I): step 1/2.</text>
</comment>
<dbReference type="AlphaFoldDB" id="A0A3P8HA51"/>
<evidence type="ECO:0000313" key="8">
    <source>
        <dbReference type="EMBL" id="VDP79414.1"/>
    </source>
</evidence>
<evidence type="ECO:0000313" key="9">
    <source>
        <dbReference type="Proteomes" id="UP000272942"/>
    </source>
</evidence>
<dbReference type="SUPFAM" id="SSF55729">
    <property type="entry name" value="Acyl-CoA N-acyltransferases (Nat)"/>
    <property type="match status" value="1"/>
</dbReference>
<name>A0A3P8HA51_9TREM</name>
<dbReference type="FunFam" id="3.40.630.30:FF:000105">
    <property type="entry name" value="Glucosamine 6-phosphate N-acetyltransferase"/>
    <property type="match status" value="1"/>
</dbReference>
<dbReference type="PANTHER" id="PTHR13355:SF11">
    <property type="entry name" value="GLUCOSAMINE 6-PHOSPHATE N-ACETYLTRANSFERASE"/>
    <property type="match status" value="1"/>
</dbReference>
<evidence type="ECO:0000256" key="4">
    <source>
        <dbReference type="ARBA" id="ARBA00023315"/>
    </source>
</evidence>
<accession>A0A3P8HA51</accession>
<organism evidence="8 9">
    <name type="scientific">Echinostoma caproni</name>
    <dbReference type="NCBI Taxonomy" id="27848"/>
    <lineage>
        <taxon>Eukaryota</taxon>
        <taxon>Metazoa</taxon>
        <taxon>Spiralia</taxon>
        <taxon>Lophotrochozoa</taxon>
        <taxon>Platyhelminthes</taxon>
        <taxon>Trematoda</taxon>
        <taxon>Digenea</taxon>
        <taxon>Plagiorchiida</taxon>
        <taxon>Echinostomata</taxon>
        <taxon>Echinostomatoidea</taxon>
        <taxon>Echinostomatidae</taxon>
        <taxon>Echinostoma</taxon>
    </lineage>
</organism>
<dbReference type="UniPathway" id="UPA00113">
    <property type="reaction ID" value="UER00529"/>
</dbReference>
<dbReference type="EC" id="2.3.1.4" evidence="6"/>
<evidence type="ECO:0000256" key="1">
    <source>
        <dbReference type="ARBA" id="ARBA00004832"/>
    </source>
</evidence>
<dbReference type="PROSITE" id="PS51186">
    <property type="entry name" value="GNAT"/>
    <property type="match status" value="1"/>
</dbReference>
<dbReference type="Pfam" id="PF00583">
    <property type="entry name" value="Acetyltransf_1"/>
    <property type="match status" value="1"/>
</dbReference>
<dbReference type="GO" id="GO:0006048">
    <property type="term" value="P:UDP-N-acetylglucosamine biosynthetic process"/>
    <property type="evidence" value="ECO:0007669"/>
    <property type="project" value="UniProtKB-UniRule"/>
</dbReference>
<gene>
    <name evidence="8" type="ORF">ECPE_LOCUS6819</name>
</gene>
<keyword evidence="9" id="KW-1185">Reference proteome</keyword>
<dbReference type="InterPro" id="IPR039143">
    <property type="entry name" value="GNPNAT1-like"/>
</dbReference>
<dbReference type="OrthoDB" id="10039976at2759"/>
<keyword evidence="3 6" id="KW-0808">Transferase</keyword>
<dbReference type="EMBL" id="UZAN01043855">
    <property type="protein sequence ID" value="VDP79414.1"/>
    <property type="molecule type" value="Genomic_DNA"/>
</dbReference>
<dbReference type="Gene3D" id="3.40.630.30">
    <property type="match status" value="1"/>
</dbReference>
<evidence type="ECO:0000256" key="3">
    <source>
        <dbReference type="ARBA" id="ARBA00022679"/>
    </source>
</evidence>
<dbReference type="CDD" id="cd04301">
    <property type="entry name" value="NAT_SF"/>
    <property type="match status" value="1"/>
</dbReference>
<dbReference type="GO" id="GO:0004343">
    <property type="term" value="F:glucosamine 6-phosphate N-acetyltransferase activity"/>
    <property type="evidence" value="ECO:0007669"/>
    <property type="project" value="UniProtKB-UniRule"/>
</dbReference>
<dbReference type="PANTHER" id="PTHR13355">
    <property type="entry name" value="GLUCOSAMINE 6-PHOSPHATE N-ACETYLTRANSFERASE"/>
    <property type="match status" value="1"/>
</dbReference>
<evidence type="ECO:0000256" key="6">
    <source>
        <dbReference type="RuleBase" id="RU365086"/>
    </source>
</evidence>
<reference evidence="8 9" key="1">
    <citation type="submission" date="2018-11" db="EMBL/GenBank/DDBJ databases">
        <authorList>
            <consortium name="Pathogen Informatics"/>
        </authorList>
    </citation>
    <scope>NUCLEOTIDE SEQUENCE [LARGE SCALE GENOMIC DNA]</scope>
    <source>
        <strain evidence="8 9">Egypt</strain>
    </source>
</reference>